<protein>
    <submittedName>
        <fullName evidence="1">Alpha/beta hydrolase</fullName>
    </submittedName>
</protein>
<gene>
    <name evidence="1" type="ORF">VZC37_09305</name>
</gene>
<keyword evidence="2" id="KW-1185">Reference proteome</keyword>
<dbReference type="EMBL" id="JAZDUF010000002">
    <property type="protein sequence ID" value="MEE3850529.1"/>
    <property type="molecule type" value="Genomic_DNA"/>
</dbReference>
<reference evidence="1 2" key="1">
    <citation type="submission" date="2024-01" db="EMBL/GenBank/DDBJ databases">
        <title>Draft genome sequence of Gordonia sp. LSe1-13.</title>
        <authorList>
            <person name="Suphannarot A."/>
            <person name="Mingma R."/>
        </authorList>
    </citation>
    <scope>NUCLEOTIDE SEQUENCE [LARGE SCALE GENOMIC DNA]</scope>
    <source>
        <strain evidence="1 2">LSe1-13</strain>
    </source>
</reference>
<dbReference type="RefSeq" id="WP_330432174.1">
    <property type="nucleotide sequence ID" value="NZ_JAZDUF010000002.1"/>
</dbReference>
<dbReference type="Proteomes" id="UP001347146">
    <property type="component" value="Unassembled WGS sequence"/>
</dbReference>
<proteinExistence type="predicted"/>
<evidence type="ECO:0000313" key="1">
    <source>
        <dbReference type="EMBL" id="MEE3850529.1"/>
    </source>
</evidence>
<dbReference type="SUPFAM" id="SSF53474">
    <property type="entry name" value="alpha/beta-Hydrolases"/>
    <property type="match status" value="1"/>
</dbReference>
<name>A0ABU7MBQ2_9ACTN</name>
<dbReference type="InterPro" id="IPR029058">
    <property type="entry name" value="AB_hydrolase_fold"/>
</dbReference>
<sequence>MPTTLVAMPGTGSDADYVRRAFGPAAAALGVTLIALDPQASLVAGHRRCLDEIAQRSGPILVGGVSIGAAVAVAWALDNDCAGVWAALPAWSGDPVNSPAAWSASTTAAALRTDGLEATLASMEASSPPWLAAELGRSWRSLHPALVDQLGEAALFRAPEVTDISRLAAPLAITAATDDPVHPYEVGQAWSAAAPRAALTDVSLDEWGHDPSTLGFGCARAWLTIR</sequence>
<dbReference type="GO" id="GO:0016787">
    <property type="term" value="F:hydrolase activity"/>
    <property type="evidence" value="ECO:0007669"/>
    <property type="project" value="UniProtKB-KW"/>
</dbReference>
<evidence type="ECO:0000313" key="2">
    <source>
        <dbReference type="Proteomes" id="UP001347146"/>
    </source>
</evidence>
<dbReference type="Gene3D" id="3.40.50.1820">
    <property type="entry name" value="alpha/beta hydrolase"/>
    <property type="match status" value="1"/>
</dbReference>
<keyword evidence="1" id="KW-0378">Hydrolase</keyword>
<comment type="caution">
    <text evidence="1">The sequence shown here is derived from an EMBL/GenBank/DDBJ whole genome shotgun (WGS) entry which is preliminary data.</text>
</comment>
<accession>A0ABU7MBQ2</accession>
<organism evidence="1 2">
    <name type="scientific">Gordonia sesuvii</name>
    <dbReference type="NCBI Taxonomy" id="3116777"/>
    <lineage>
        <taxon>Bacteria</taxon>
        <taxon>Bacillati</taxon>
        <taxon>Actinomycetota</taxon>
        <taxon>Actinomycetes</taxon>
        <taxon>Mycobacteriales</taxon>
        <taxon>Gordoniaceae</taxon>
        <taxon>Gordonia</taxon>
    </lineage>
</organism>